<organism evidence="8 9">
    <name type="scientific">Dactylonectria macrodidyma</name>
    <dbReference type="NCBI Taxonomy" id="307937"/>
    <lineage>
        <taxon>Eukaryota</taxon>
        <taxon>Fungi</taxon>
        <taxon>Dikarya</taxon>
        <taxon>Ascomycota</taxon>
        <taxon>Pezizomycotina</taxon>
        <taxon>Sordariomycetes</taxon>
        <taxon>Hypocreomycetidae</taxon>
        <taxon>Hypocreales</taxon>
        <taxon>Nectriaceae</taxon>
        <taxon>Dactylonectria</taxon>
    </lineage>
</organism>
<dbReference type="Pfam" id="PF13520">
    <property type="entry name" value="AA_permease_2"/>
    <property type="match status" value="1"/>
</dbReference>
<feature type="transmembrane region" description="Helical" evidence="7">
    <location>
        <begin position="467"/>
        <end position="487"/>
    </location>
</feature>
<feature type="transmembrane region" description="Helical" evidence="7">
    <location>
        <begin position="304"/>
        <end position="326"/>
    </location>
</feature>
<accession>A0A9P9J2M9</accession>
<evidence type="ECO:0000256" key="6">
    <source>
        <dbReference type="SAM" id="MobiDB-lite"/>
    </source>
</evidence>
<dbReference type="GO" id="GO:0015179">
    <property type="term" value="F:L-amino acid transmembrane transporter activity"/>
    <property type="evidence" value="ECO:0007669"/>
    <property type="project" value="TreeGrafter"/>
</dbReference>
<keyword evidence="3 7" id="KW-1133">Transmembrane helix</keyword>
<dbReference type="PANTHER" id="PTHR11785:SF532">
    <property type="entry name" value="TRANSPORTER, PUTATIVE (EUROFUNG)-RELATED"/>
    <property type="match status" value="1"/>
</dbReference>
<dbReference type="GO" id="GO:0016020">
    <property type="term" value="C:membrane"/>
    <property type="evidence" value="ECO:0007669"/>
    <property type="project" value="UniProtKB-SubCell"/>
</dbReference>
<proteinExistence type="inferred from homology"/>
<feature type="compositionally biased region" description="Basic and acidic residues" evidence="6">
    <location>
        <begin position="36"/>
        <end position="54"/>
    </location>
</feature>
<keyword evidence="2 7" id="KW-0812">Transmembrane</keyword>
<comment type="subcellular location">
    <subcellularLocation>
        <location evidence="1">Membrane</location>
        <topology evidence="1">Multi-pass membrane protein</topology>
    </subcellularLocation>
</comment>
<feature type="transmembrane region" description="Helical" evidence="7">
    <location>
        <begin position="73"/>
        <end position="93"/>
    </location>
</feature>
<sequence length="790" mass="87580">MPNHASTYHDAERRPLLASEPSGSSSRSDSRSAPAIDHERNGHSDETKPSRAIEDDVLPETSILGRNLSWNSAYIIVISRVIGSGIFATPGSIVKSVGSPGLSLILWLVGAVVAACGLSISLEYGCMLPRSGGSKVYLEFTYRHPRFLASTLIAMHAVCLNFTASNCIIFSQYVLFSFGVDEPSEALRKGLAVGLLTAISVTHAVFPKAGIRLQNTLGWMKIGIVIFMIFSGLYVVIFRPSVASPTASPTTGLLSWDNLWENSTWNWGVISTALFKVFYSYAGLDNVGNILNEVKDPVRTLRSVALTALATSCGMYMLINVAYFLVVPIEEIKDSGELIAALFFERVFGERVGRNILPLVVAISAIGNVLVVTFAVARLKQEIARQGFLPFSDILSSTKPFGSPLGGLLVNYVPSFLVITLPPSSEVYSFILEIEGYQGQMFSFALGVGLLWLRYKRPDLKRPFKTFIPAVLLSLSLSVSLLAAPLFPPEEKWKGGLFYATYAIVGASFILGGVLYWYIWTVLLPKWRGYTLEEETQVLDDGTSITKLTYARPSVAHDVTIHDVRGEEDKYTLDGNGFQVFKRGATEKDFLDDEQIKASYYPEVEQLLKDVTGASRVFIFDHTIRRQPPGDDSADRSRRGPVQRVHIDQSYDASLSRVPHHLPEDADELLKGRVQIINVWRPIKTVQRDPLALADAFSVSDSDLVVTELIYPTRRGETYAVRYNEGQKWFYKSYLSPEEVLLIKCFDSKKDGRARRVPHTAFVDPSSADDAPSRESIEIRALVFHPDDRE</sequence>
<dbReference type="OrthoDB" id="5982228at2759"/>
<evidence type="ECO:0000256" key="1">
    <source>
        <dbReference type="ARBA" id="ARBA00004141"/>
    </source>
</evidence>
<comment type="similarity">
    <text evidence="5">Belongs to the asaB hydroxylase/desaturase family.</text>
</comment>
<feature type="transmembrane region" description="Helical" evidence="7">
    <location>
        <begin position="147"/>
        <end position="174"/>
    </location>
</feature>
<evidence type="ECO:0000256" key="2">
    <source>
        <dbReference type="ARBA" id="ARBA00022692"/>
    </source>
</evidence>
<dbReference type="Gene3D" id="1.20.1740.10">
    <property type="entry name" value="Amino acid/polyamine transporter I"/>
    <property type="match status" value="1"/>
</dbReference>
<dbReference type="InterPro" id="IPR044053">
    <property type="entry name" value="AsaB-like"/>
</dbReference>
<keyword evidence="9" id="KW-1185">Reference proteome</keyword>
<dbReference type="FunFam" id="1.20.1740.10:FF:000025">
    <property type="entry name" value="High-affinity methionine permease"/>
    <property type="match status" value="1"/>
</dbReference>
<feature type="region of interest" description="Disordered" evidence="6">
    <location>
        <begin position="1"/>
        <end position="54"/>
    </location>
</feature>
<reference evidence="8" key="1">
    <citation type="journal article" date="2021" name="Nat. Commun.">
        <title>Genetic determinants of endophytism in the Arabidopsis root mycobiome.</title>
        <authorList>
            <person name="Mesny F."/>
            <person name="Miyauchi S."/>
            <person name="Thiergart T."/>
            <person name="Pickel B."/>
            <person name="Atanasova L."/>
            <person name="Karlsson M."/>
            <person name="Huettel B."/>
            <person name="Barry K.W."/>
            <person name="Haridas S."/>
            <person name="Chen C."/>
            <person name="Bauer D."/>
            <person name="Andreopoulos W."/>
            <person name="Pangilinan J."/>
            <person name="LaButti K."/>
            <person name="Riley R."/>
            <person name="Lipzen A."/>
            <person name="Clum A."/>
            <person name="Drula E."/>
            <person name="Henrissat B."/>
            <person name="Kohler A."/>
            <person name="Grigoriev I.V."/>
            <person name="Martin F.M."/>
            <person name="Hacquard S."/>
        </authorList>
    </citation>
    <scope>NUCLEOTIDE SEQUENCE</scope>
    <source>
        <strain evidence="8">MPI-CAGE-AT-0147</strain>
    </source>
</reference>
<dbReference type="GO" id="GO:0016491">
    <property type="term" value="F:oxidoreductase activity"/>
    <property type="evidence" value="ECO:0007669"/>
    <property type="project" value="InterPro"/>
</dbReference>
<dbReference type="NCBIfam" id="NF041278">
    <property type="entry name" value="CmcJ_NvfI_EfuI"/>
    <property type="match status" value="1"/>
</dbReference>
<protein>
    <submittedName>
        <fullName evidence="8">Amino acid permease-domain-containing protein</fullName>
    </submittedName>
</protein>
<dbReference type="InterPro" id="IPR002293">
    <property type="entry name" value="AA/rel_permease1"/>
</dbReference>
<evidence type="ECO:0000256" key="4">
    <source>
        <dbReference type="ARBA" id="ARBA00023136"/>
    </source>
</evidence>
<dbReference type="Proteomes" id="UP000738349">
    <property type="component" value="Unassembled WGS sequence"/>
</dbReference>
<evidence type="ECO:0000256" key="7">
    <source>
        <dbReference type="SAM" id="Phobius"/>
    </source>
</evidence>
<dbReference type="EMBL" id="JAGMUV010000011">
    <property type="protein sequence ID" value="KAH7141001.1"/>
    <property type="molecule type" value="Genomic_DNA"/>
</dbReference>
<feature type="transmembrane region" description="Helical" evidence="7">
    <location>
        <begin position="400"/>
        <end position="419"/>
    </location>
</feature>
<dbReference type="AlphaFoldDB" id="A0A9P9J2M9"/>
<evidence type="ECO:0000313" key="9">
    <source>
        <dbReference type="Proteomes" id="UP000738349"/>
    </source>
</evidence>
<evidence type="ECO:0000256" key="5">
    <source>
        <dbReference type="ARBA" id="ARBA00023604"/>
    </source>
</evidence>
<dbReference type="InterPro" id="IPR050598">
    <property type="entry name" value="AminoAcid_Transporter"/>
</dbReference>
<name>A0A9P9J2M9_9HYPO</name>
<feature type="transmembrane region" description="Helical" evidence="7">
    <location>
        <begin position="218"/>
        <end position="237"/>
    </location>
</feature>
<comment type="caution">
    <text evidence="8">The sequence shown here is derived from an EMBL/GenBank/DDBJ whole genome shotgun (WGS) entry which is preliminary data.</text>
</comment>
<evidence type="ECO:0000313" key="8">
    <source>
        <dbReference type="EMBL" id="KAH7141001.1"/>
    </source>
</evidence>
<gene>
    <name evidence="8" type="ORF">EDB81DRAFT_870227</name>
</gene>
<feature type="transmembrane region" description="Helical" evidence="7">
    <location>
        <begin position="356"/>
        <end position="379"/>
    </location>
</feature>
<feature type="transmembrane region" description="Helical" evidence="7">
    <location>
        <begin position="105"/>
        <end position="126"/>
    </location>
</feature>
<feature type="transmembrane region" description="Helical" evidence="7">
    <location>
        <begin position="439"/>
        <end position="455"/>
    </location>
</feature>
<keyword evidence="4 7" id="KW-0472">Membrane</keyword>
<evidence type="ECO:0000256" key="3">
    <source>
        <dbReference type="ARBA" id="ARBA00022989"/>
    </source>
</evidence>
<dbReference type="PANTHER" id="PTHR11785">
    <property type="entry name" value="AMINO ACID TRANSPORTER"/>
    <property type="match status" value="1"/>
</dbReference>
<feature type="transmembrane region" description="Helical" evidence="7">
    <location>
        <begin position="499"/>
        <end position="519"/>
    </location>
</feature>